<dbReference type="SUPFAM" id="SSF55856">
    <property type="entry name" value="Cytochrome b5-like heme/steroid binding domain"/>
    <property type="match status" value="1"/>
</dbReference>
<dbReference type="SMART" id="SM01117">
    <property type="entry name" value="Cyt-b5"/>
    <property type="match status" value="1"/>
</dbReference>
<comment type="function">
    <text evidence="4">May play a role in muscle cell metabolism.</text>
</comment>
<proteinExistence type="inferred from homology"/>
<reference evidence="8 9" key="1">
    <citation type="journal article" date="2021" name="BMC Biol.">
        <title>Horizontally acquired antibacterial genes associated with adaptive radiation of ladybird beetles.</title>
        <authorList>
            <person name="Li H.S."/>
            <person name="Tang X.F."/>
            <person name="Huang Y.H."/>
            <person name="Xu Z.Y."/>
            <person name="Chen M.L."/>
            <person name="Du X.Y."/>
            <person name="Qiu B.Y."/>
            <person name="Chen P.T."/>
            <person name="Zhang W."/>
            <person name="Slipinski A."/>
            <person name="Escalona H.E."/>
            <person name="Waterhouse R.M."/>
            <person name="Zwick A."/>
            <person name="Pang H."/>
        </authorList>
    </citation>
    <scope>NUCLEOTIDE SEQUENCE [LARGE SCALE GENOMIC DNA]</scope>
    <source>
        <strain evidence="8">SYSU2018</strain>
    </source>
</reference>
<dbReference type="InterPro" id="IPR036400">
    <property type="entry name" value="Cyt_B5-like_heme/steroid_sf"/>
</dbReference>
<evidence type="ECO:0000313" key="8">
    <source>
        <dbReference type="EMBL" id="KAL3272609.1"/>
    </source>
</evidence>
<evidence type="ECO:0000256" key="5">
    <source>
        <dbReference type="ARBA" id="ARBA00073492"/>
    </source>
</evidence>
<evidence type="ECO:0000256" key="3">
    <source>
        <dbReference type="ARBA" id="ARBA00023004"/>
    </source>
</evidence>
<accession>A0ABD2N1U5</accession>
<dbReference type="InterPro" id="IPR005804">
    <property type="entry name" value="FA_desaturase_dom"/>
</dbReference>
<evidence type="ECO:0000256" key="1">
    <source>
        <dbReference type="ARBA" id="ARBA00022617"/>
    </source>
</evidence>
<keyword evidence="2 6" id="KW-0479">Metal-binding</keyword>
<dbReference type="Pfam" id="PF00487">
    <property type="entry name" value="FA_desaturase"/>
    <property type="match status" value="1"/>
</dbReference>
<dbReference type="InterPro" id="IPR018506">
    <property type="entry name" value="Cyt_B5_heme-BS"/>
</dbReference>
<dbReference type="AlphaFoldDB" id="A0ABD2N1U5"/>
<dbReference type="Gene3D" id="3.10.120.10">
    <property type="entry name" value="Cytochrome b5-like heme/steroid binding domain"/>
    <property type="match status" value="1"/>
</dbReference>
<feature type="transmembrane region" description="Helical" evidence="6">
    <location>
        <begin position="251"/>
        <end position="269"/>
    </location>
</feature>
<protein>
    <recommendedName>
        <fullName evidence="5">Cytochrome b5-related protein</fullName>
    </recommendedName>
</protein>
<evidence type="ECO:0000313" key="9">
    <source>
        <dbReference type="Proteomes" id="UP001516400"/>
    </source>
</evidence>
<comment type="caution">
    <text evidence="8">The sequence shown here is derived from an EMBL/GenBank/DDBJ whole genome shotgun (WGS) entry which is preliminary data.</text>
</comment>
<keyword evidence="6" id="KW-0812">Transmembrane</keyword>
<dbReference type="EMBL" id="JABFTP020000062">
    <property type="protein sequence ID" value="KAL3272609.1"/>
    <property type="molecule type" value="Genomic_DNA"/>
</dbReference>
<feature type="transmembrane region" description="Helical" evidence="6">
    <location>
        <begin position="304"/>
        <end position="323"/>
    </location>
</feature>
<feature type="transmembrane region" description="Helical" evidence="6">
    <location>
        <begin position="147"/>
        <end position="166"/>
    </location>
</feature>
<dbReference type="FunFam" id="3.10.120.10:FF:000020">
    <property type="entry name" value="Cytochrome b5-related protein"/>
    <property type="match status" value="1"/>
</dbReference>
<dbReference type="PROSITE" id="PS00191">
    <property type="entry name" value="CYTOCHROME_B5_1"/>
    <property type="match status" value="1"/>
</dbReference>
<evidence type="ECO:0000256" key="6">
    <source>
        <dbReference type="RuleBase" id="RU362121"/>
    </source>
</evidence>
<dbReference type="PROSITE" id="PS50255">
    <property type="entry name" value="CYTOCHROME_B5_2"/>
    <property type="match status" value="1"/>
</dbReference>
<evidence type="ECO:0000256" key="2">
    <source>
        <dbReference type="ARBA" id="ARBA00022723"/>
    </source>
</evidence>
<keyword evidence="1 6" id="KW-0349">Heme</keyword>
<keyword evidence="9" id="KW-1185">Reference proteome</keyword>
<evidence type="ECO:0000256" key="4">
    <source>
        <dbReference type="ARBA" id="ARBA00055674"/>
    </source>
</evidence>
<dbReference type="PANTHER" id="PTHR16740:SF1">
    <property type="entry name" value="CYTOCHROME B5-RELATED PROTEIN-RELATED"/>
    <property type="match status" value="1"/>
</dbReference>
<dbReference type="GO" id="GO:0046872">
    <property type="term" value="F:metal ion binding"/>
    <property type="evidence" value="ECO:0007669"/>
    <property type="project" value="UniProtKB-UniRule"/>
</dbReference>
<feature type="transmembrane region" description="Helical" evidence="6">
    <location>
        <begin position="172"/>
        <end position="190"/>
    </location>
</feature>
<dbReference type="InterPro" id="IPR053100">
    <property type="entry name" value="Cytochrome_b5-related"/>
</dbReference>
<name>A0ABD2N1U5_9CUCU</name>
<sequence>MAPKEKESDIYNVEKPISTVGIKYINHKLQFLSPNDWLDGRRKDDNLEGLWRIHDRLYDLDSFIKKHPGGPEWLRITKGTDITEAFETHHVKGVAEQLLSRYFVKEATTPRNSPFTFNQNGFYKTLKEKVAKELPNIPKHAVQQSKVFADIIVASYLVLCILATYFESFLLGILAGYFLTLTVNISHNFLHQKDNFRMYYFDLSMMSSREFRISHALSHHLFPNTIHDMEISMFDPALLLLPKKKTQLRKYLSWLSSFLLFPTITMKGYFDTLLTEKKLRINTLIPWISLLCTYFMTSQDLTICLKMFVWIIFWGSLIFGLIGKTAAHHHPEIFHDGDTARPADELDFGVHQLDAVSDRPNITGSLFLVLTNYGDHALHHLFPTLDHGVLDSLYPTFLQTCIDFGVDWKLYSSGELVVGALQQLARDKPNSKPPQPLKKKN</sequence>
<organism evidence="8 9">
    <name type="scientific">Cryptolaemus montrouzieri</name>
    <dbReference type="NCBI Taxonomy" id="559131"/>
    <lineage>
        <taxon>Eukaryota</taxon>
        <taxon>Metazoa</taxon>
        <taxon>Ecdysozoa</taxon>
        <taxon>Arthropoda</taxon>
        <taxon>Hexapoda</taxon>
        <taxon>Insecta</taxon>
        <taxon>Pterygota</taxon>
        <taxon>Neoptera</taxon>
        <taxon>Endopterygota</taxon>
        <taxon>Coleoptera</taxon>
        <taxon>Polyphaga</taxon>
        <taxon>Cucujiformia</taxon>
        <taxon>Coccinelloidea</taxon>
        <taxon>Coccinellidae</taxon>
        <taxon>Scymninae</taxon>
        <taxon>Scymnini</taxon>
        <taxon>Cryptolaemus</taxon>
    </lineage>
</organism>
<dbReference type="PANTHER" id="PTHR16740">
    <property type="entry name" value="CYTOCHROME B5-RELATED PROTEIN-RELATED"/>
    <property type="match status" value="1"/>
</dbReference>
<dbReference type="GO" id="GO:0020037">
    <property type="term" value="F:heme binding"/>
    <property type="evidence" value="ECO:0007669"/>
    <property type="project" value="UniProtKB-UniRule"/>
</dbReference>
<gene>
    <name evidence="8" type="ORF">HHI36_014077</name>
</gene>
<comment type="similarity">
    <text evidence="6">Belongs to the cytochrome b5 family.</text>
</comment>
<comment type="caution">
    <text evidence="6">Lacks conserved residue(s) required for the propagation of feature annotation.</text>
</comment>
<dbReference type="InterPro" id="IPR001199">
    <property type="entry name" value="Cyt_B5-like_heme/steroid-bd"/>
</dbReference>
<dbReference type="Proteomes" id="UP001516400">
    <property type="component" value="Unassembled WGS sequence"/>
</dbReference>
<keyword evidence="3 6" id="KW-0408">Iron</keyword>
<evidence type="ECO:0000259" key="7">
    <source>
        <dbReference type="PROSITE" id="PS50255"/>
    </source>
</evidence>
<dbReference type="Pfam" id="PF00173">
    <property type="entry name" value="Cyt-b5"/>
    <property type="match status" value="1"/>
</dbReference>
<keyword evidence="6" id="KW-0472">Membrane</keyword>
<keyword evidence="6" id="KW-1133">Transmembrane helix</keyword>
<feature type="domain" description="Cytochrome b5 heme-binding" evidence="7">
    <location>
        <begin position="53"/>
        <end position="108"/>
    </location>
</feature>